<evidence type="ECO:0000256" key="2">
    <source>
        <dbReference type="ARBA" id="ARBA00022692"/>
    </source>
</evidence>
<comment type="caution">
    <text evidence="7">The sequence shown here is derived from an EMBL/GenBank/DDBJ whole genome shotgun (WGS) entry which is preliminary data.</text>
</comment>
<dbReference type="InterPro" id="IPR000832">
    <property type="entry name" value="GPCR_2_secretin-like"/>
</dbReference>
<protein>
    <submittedName>
        <fullName evidence="7">Calcitonin gene-related peptide type 1 receptor</fullName>
    </submittedName>
</protein>
<keyword evidence="7" id="KW-0675">Receptor</keyword>
<dbReference type="GO" id="GO:0005886">
    <property type="term" value="C:plasma membrane"/>
    <property type="evidence" value="ECO:0007669"/>
    <property type="project" value="TreeGrafter"/>
</dbReference>
<evidence type="ECO:0000259" key="6">
    <source>
        <dbReference type="PROSITE" id="PS50261"/>
    </source>
</evidence>
<feature type="transmembrane region" description="Helical" evidence="5">
    <location>
        <begin position="25"/>
        <end position="44"/>
    </location>
</feature>
<dbReference type="PANTHER" id="PTHR45620:SF42">
    <property type="entry name" value="G-PROTEIN COUPLED RECEPTOR SEB-2"/>
    <property type="match status" value="1"/>
</dbReference>
<dbReference type="PROSITE" id="PS50261">
    <property type="entry name" value="G_PROTEIN_RECEP_F2_4"/>
    <property type="match status" value="1"/>
</dbReference>
<dbReference type="AlphaFoldDB" id="A0A423TJ78"/>
<reference evidence="7 8" key="2">
    <citation type="submission" date="2019-01" db="EMBL/GenBank/DDBJ databases">
        <title>The decoding of complex shrimp genome reveals the adaptation for benthos swimmer, frequently molting mechanism and breeding impact on genome.</title>
        <authorList>
            <person name="Sun Y."/>
            <person name="Gao Y."/>
            <person name="Yu Y."/>
        </authorList>
    </citation>
    <scope>NUCLEOTIDE SEQUENCE [LARGE SCALE GENOMIC DNA]</scope>
    <source>
        <tissue evidence="7">Muscle</tissue>
    </source>
</reference>
<dbReference type="PANTHER" id="PTHR45620">
    <property type="entry name" value="PDF RECEPTOR-LIKE PROTEIN-RELATED"/>
    <property type="match status" value="1"/>
</dbReference>
<dbReference type="InterPro" id="IPR050332">
    <property type="entry name" value="GPCR_2"/>
</dbReference>
<dbReference type="EMBL" id="QCYY01001647">
    <property type="protein sequence ID" value="ROT76536.1"/>
    <property type="molecule type" value="Genomic_DNA"/>
</dbReference>
<comment type="subcellular location">
    <subcellularLocation>
        <location evidence="1">Membrane</location>
        <topology evidence="1">Multi-pass membrane protein</topology>
    </subcellularLocation>
</comment>
<evidence type="ECO:0000256" key="3">
    <source>
        <dbReference type="ARBA" id="ARBA00022989"/>
    </source>
</evidence>
<feature type="transmembrane region" description="Helical" evidence="5">
    <location>
        <begin position="64"/>
        <end position="85"/>
    </location>
</feature>
<evidence type="ECO:0000256" key="4">
    <source>
        <dbReference type="ARBA" id="ARBA00023136"/>
    </source>
</evidence>
<proteinExistence type="predicted"/>
<organism evidence="7 8">
    <name type="scientific">Penaeus vannamei</name>
    <name type="common">Whiteleg shrimp</name>
    <name type="synonym">Litopenaeus vannamei</name>
    <dbReference type="NCBI Taxonomy" id="6689"/>
    <lineage>
        <taxon>Eukaryota</taxon>
        <taxon>Metazoa</taxon>
        <taxon>Ecdysozoa</taxon>
        <taxon>Arthropoda</taxon>
        <taxon>Crustacea</taxon>
        <taxon>Multicrustacea</taxon>
        <taxon>Malacostraca</taxon>
        <taxon>Eumalacostraca</taxon>
        <taxon>Eucarida</taxon>
        <taxon>Decapoda</taxon>
        <taxon>Dendrobranchiata</taxon>
        <taxon>Penaeoidea</taxon>
        <taxon>Penaeidae</taxon>
        <taxon>Penaeus</taxon>
    </lineage>
</organism>
<dbReference type="Pfam" id="PF00002">
    <property type="entry name" value="7tm_2"/>
    <property type="match status" value="1"/>
</dbReference>
<name>A0A423TJ78_PENVA</name>
<dbReference type="GO" id="GO:0008528">
    <property type="term" value="F:G protein-coupled peptide receptor activity"/>
    <property type="evidence" value="ECO:0007669"/>
    <property type="project" value="TreeGrafter"/>
</dbReference>
<dbReference type="InterPro" id="IPR017981">
    <property type="entry name" value="GPCR_2-like_7TM"/>
</dbReference>
<dbReference type="STRING" id="6689.A0A423TJ78"/>
<dbReference type="Gene3D" id="1.20.1070.10">
    <property type="entry name" value="Rhodopsin 7-helix transmembrane proteins"/>
    <property type="match status" value="1"/>
</dbReference>
<gene>
    <name evidence="7" type="ORF">C7M84_004879</name>
</gene>
<keyword evidence="2 5" id="KW-0812">Transmembrane</keyword>
<keyword evidence="8" id="KW-1185">Reference proteome</keyword>
<sequence length="104" mass="12096">MWMFCEAFYLHKLVASAFAEQRSLFVYYAIGWGFPINPVILYASFRASHANDQCWVVPADPYEWILNIPCLIALLLNLVFMINILRVLVTKLRAANTHEPSQYR</sequence>
<dbReference type="Proteomes" id="UP000283509">
    <property type="component" value="Unassembled WGS sequence"/>
</dbReference>
<feature type="domain" description="G-protein coupled receptors family 2 profile 2" evidence="6">
    <location>
        <begin position="1"/>
        <end position="104"/>
    </location>
</feature>
<dbReference type="PRINTS" id="PR00249">
    <property type="entry name" value="GPCRSECRETIN"/>
</dbReference>
<evidence type="ECO:0000256" key="1">
    <source>
        <dbReference type="ARBA" id="ARBA00004141"/>
    </source>
</evidence>
<evidence type="ECO:0000313" key="7">
    <source>
        <dbReference type="EMBL" id="ROT76536.1"/>
    </source>
</evidence>
<evidence type="ECO:0000256" key="5">
    <source>
        <dbReference type="SAM" id="Phobius"/>
    </source>
</evidence>
<reference evidence="7 8" key="1">
    <citation type="submission" date="2018-04" db="EMBL/GenBank/DDBJ databases">
        <authorList>
            <person name="Zhang X."/>
            <person name="Yuan J."/>
            <person name="Li F."/>
            <person name="Xiang J."/>
        </authorList>
    </citation>
    <scope>NUCLEOTIDE SEQUENCE [LARGE SCALE GENOMIC DNA]</scope>
    <source>
        <tissue evidence="7">Muscle</tissue>
    </source>
</reference>
<evidence type="ECO:0000313" key="8">
    <source>
        <dbReference type="Proteomes" id="UP000283509"/>
    </source>
</evidence>
<dbReference type="GO" id="GO:0007166">
    <property type="term" value="P:cell surface receptor signaling pathway"/>
    <property type="evidence" value="ECO:0007669"/>
    <property type="project" value="InterPro"/>
</dbReference>
<accession>A0A423TJ78</accession>
<dbReference type="GO" id="GO:0007188">
    <property type="term" value="P:adenylate cyclase-modulating G protein-coupled receptor signaling pathway"/>
    <property type="evidence" value="ECO:0007669"/>
    <property type="project" value="TreeGrafter"/>
</dbReference>
<keyword evidence="4 5" id="KW-0472">Membrane</keyword>
<keyword evidence="3 5" id="KW-1133">Transmembrane helix</keyword>